<evidence type="ECO:0000313" key="2">
    <source>
        <dbReference type="Proteomes" id="UP000887568"/>
    </source>
</evidence>
<sequence length="258" mass="27784">MTTRICHLACSRAHASKLHTQFFLQALAQAVFFLYGPRLSQAFLRQTSYEYILVFVPFLAISAFNRPSVDRTAGQQTQHKMNHLVIIVIATVAFFGRGADAQCYNCTYTVMGEMMVGQRGCMEPGFDSTGIETVPCENKCKIAHMEMAATDITPQMTLYLRGCQNKAVEGPCIDLDGFEVVAGQTLTQTCCEGALCNGMEAAGQTTPQTSCEGALCNGMEAAGQTTTQTSCEGALCNNAALIQLSIALILAPLCALVF</sequence>
<proteinExistence type="predicted"/>
<name>A0A913ZER4_PATMI</name>
<protein>
    <submittedName>
        <fullName evidence="1">Uncharacterized protein</fullName>
    </submittedName>
</protein>
<dbReference type="AlphaFoldDB" id="A0A913ZER4"/>
<dbReference type="RefSeq" id="XP_038049445.1">
    <property type="nucleotide sequence ID" value="XM_038193517.1"/>
</dbReference>
<dbReference type="EnsemblMetazoa" id="XM_038193517.1">
    <property type="protein sequence ID" value="XP_038049445.1"/>
    <property type="gene ID" value="LOC119723036"/>
</dbReference>
<dbReference type="Proteomes" id="UP000887568">
    <property type="component" value="Unplaced"/>
</dbReference>
<reference evidence="1" key="1">
    <citation type="submission" date="2022-11" db="UniProtKB">
        <authorList>
            <consortium name="EnsemblMetazoa"/>
        </authorList>
    </citation>
    <scope>IDENTIFICATION</scope>
</reference>
<keyword evidence="2" id="KW-1185">Reference proteome</keyword>
<accession>A0A913ZER4</accession>
<dbReference type="GeneID" id="119723036"/>
<dbReference type="OrthoDB" id="8835233at2759"/>
<evidence type="ECO:0000313" key="1">
    <source>
        <dbReference type="EnsemblMetazoa" id="XP_038049445.1"/>
    </source>
</evidence>
<organism evidence="1 2">
    <name type="scientific">Patiria miniata</name>
    <name type="common">Bat star</name>
    <name type="synonym">Asterina miniata</name>
    <dbReference type="NCBI Taxonomy" id="46514"/>
    <lineage>
        <taxon>Eukaryota</taxon>
        <taxon>Metazoa</taxon>
        <taxon>Echinodermata</taxon>
        <taxon>Eleutherozoa</taxon>
        <taxon>Asterozoa</taxon>
        <taxon>Asteroidea</taxon>
        <taxon>Valvatacea</taxon>
        <taxon>Valvatida</taxon>
        <taxon>Asterinidae</taxon>
        <taxon>Patiria</taxon>
    </lineage>
</organism>